<reference evidence="1 2" key="1">
    <citation type="journal article" date="2023" name="Genome Announc.">
        <title>Pan-Genome Analyses of the Genus Cohnella and Proposal of the Novel Species Cohnella silvisoli sp. nov., Isolated from Forest Soil.</title>
        <authorList>
            <person name="Wang C."/>
            <person name="Mao L."/>
            <person name="Bao G."/>
            <person name="Zhu H."/>
        </authorList>
    </citation>
    <scope>NUCLEOTIDE SEQUENCE [LARGE SCALE GENOMIC DNA]</scope>
    <source>
        <strain evidence="1 2">NL03-T5-1</strain>
    </source>
</reference>
<dbReference type="EMBL" id="JASKHM010000014">
    <property type="protein sequence ID" value="MEQ4485277.1"/>
    <property type="molecule type" value="Genomic_DNA"/>
</dbReference>
<proteinExistence type="predicted"/>
<evidence type="ECO:0000313" key="2">
    <source>
        <dbReference type="Proteomes" id="UP001493487"/>
    </source>
</evidence>
<accession>A0ABV1KZ32</accession>
<dbReference type="RefSeq" id="WP_232187293.1">
    <property type="nucleotide sequence ID" value="NZ_JAIOAP010000012.1"/>
</dbReference>
<sequence>MRAIYIYNPHSAPEVALISRVQTELGGYVEIVPIDEAPDLVRRLVRETPAFISADEHLQGQALLDEGVDGKLLLTAILYQRMEADELAIHQAETHRLDNLINVEKATAIDEYTLELIDGGVI</sequence>
<evidence type="ECO:0000313" key="1">
    <source>
        <dbReference type="EMBL" id="MEQ4485277.1"/>
    </source>
</evidence>
<protein>
    <submittedName>
        <fullName evidence="1">Uncharacterized protein</fullName>
    </submittedName>
</protein>
<comment type="caution">
    <text evidence="1">The sequence shown here is derived from an EMBL/GenBank/DDBJ whole genome shotgun (WGS) entry which is preliminary data.</text>
</comment>
<gene>
    <name evidence="1" type="ORF">QJS35_23080</name>
</gene>
<keyword evidence="2" id="KW-1185">Reference proteome</keyword>
<organism evidence="1 2">
    <name type="scientific">Cohnella silvisoli</name>
    <dbReference type="NCBI Taxonomy" id="2873699"/>
    <lineage>
        <taxon>Bacteria</taxon>
        <taxon>Bacillati</taxon>
        <taxon>Bacillota</taxon>
        <taxon>Bacilli</taxon>
        <taxon>Bacillales</taxon>
        <taxon>Paenibacillaceae</taxon>
        <taxon>Cohnella</taxon>
    </lineage>
</organism>
<name>A0ABV1KZ32_9BACL</name>
<dbReference type="Proteomes" id="UP001493487">
    <property type="component" value="Unassembled WGS sequence"/>
</dbReference>